<accession>A0A1R2BW69</accession>
<dbReference type="InterPro" id="IPR000232">
    <property type="entry name" value="HSF_DNA-bd"/>
</dbReference>
<reference evidence="6 7" key="1">
    <citation type="submission" date="2016-11" db="EMBL/GenBank/DDBJ databases">
        <title>The macronuclear genome of Stentor coeruleus: a giant cell with tiny introns.</title>
        <authorList>
            <person name="Slabodnick M."/>
            <person name="Ruby J.G."/>
            <person name="Reiff S.B."/>
            <person name="Swart E.C."/>
            <person name="Gosai S."/>
            <person name="Prabakaran S."/>
            <person name="Witkowska E."/>
            <person name="Larue G.E."/>
            <person name="Fisher S."/>
            <person name="Freeman R.M."/>
            <person name="Gunawardena J."/>
            <person name="Chu W."/>
            <person name="Stover N.A."/>
            <person name="Gregory B.D."/>
            <person name="Nowacki M."/>
            <person name="Derisi J."/>
            <person name="Roy S.W."/>
            <person name="Marshall W.F."/>
            <person name="Sood P."/>
        </authorList>
    </citation>
    <scope>NUCLEOTIDE SEQUENCE [LARGE SCALE GENOMIC DNA]</scope>
    <source>
        <strain evidence="6">WM001</strain>
    </source>
</reference>
<sequence>MADKNSRMEFFEKYPPYIYNISMNTSQKYSSKPNKFLLRLYNILNEPKHCQIISWTDSGTSFAIKKIPEFTVSVLPLYFKHKNFSSFVRQLNMYNFHKERDTGEIQVYAHPCFVKGEKDKLVNVHRKTSDLYVESKPTSTLEKKYNTIRSKQKLLSEKICMLEQNYQEVATYNQSLLCQIFQSREREQKIEQLLLMFVQQVKEIPPFLEPFYKKKTEFEIVRPIPIPFHHQFNILQ</sequence>
<dbReference type="Pfam" id="PF00447">
    <property type="entry name" value="HSF_DNA-bind"/>
    <property type="match status" value="1"/>
</dbReference>
<proteinExistence type="inferred from homology"/>
<dbReference type="PANTHER" id="PTHR10015:SF427">
    <property type="entry name" value="HEAT SHOCK FACTOR PROTEIN"/>
    <property type="match status" value="1"/>
</dbReference>
<comment type="caution">
    <text evidence="6">The sequence shown here is derived from an EMBL/GenBank/DDBJ whole genome shotgun (WGS) entry which is preliminary data.</text>
</comment>
<feature type="domain" description="HSF-type DNA-binding" evidence="5">
    <location>
        <begin position="32"/>
        <end position="127"/>
    </location>
</feature>
<dbReference type="EMBL" id="MPUH01000397">
    <property type="protein sequence ID" value="OMJ81020.1"/>
    <property type="molecule type" value="Genomic_DNA"/>
</dbReference>
<evidence type="ECO:0000256" key="1">
    <source>
        <dbReference type="ARBA" id="ARBA00004123"/>
    </source>
</evidence>
<dbReference type="Proteomes" id="UP000187209">
    <property type="component" value="Unassembled WGS sequence"/>
</dbReference>
<dbReference type="FunFam" id="1.10.10.10:FF:000334">
    <property type="entry name" value="Heat shock factor protein 2"/>
    <property type="match status" value="1"/>
</dbReference>
<dbReference type="Gene3D" id="1.10.10.10">
    <property type="entry name" value="Winged helix-like DNA-binding domain superfamily/Winged helix DNA-binding domain"/>
    <property type="match status" value="1"/>
</dbReference>
<dbReference type="OrthoDB" id="60033at2759"/>
<organism evidence="6 7">
    <name type="scientific">Stentor coeruleus</name>
    <dbReference type="NCBI Taxonomy" id="5963"/>
    <lineage>
        <taxon>Eukaryota</taxon>
        <taxon>Sar</taxon>
        <taxon>Alveolata</taxon>
        <taxon>Ciliophora</taxon>
        <taxon>Postciliodesmatophora</taxon>
        <taxon>Heterotrichea</taxon>
        <taxon>Heterotrichida</taxon>
        <taxon>Stentoridae</taxon>
        <taxon>Stentor</taxon>
    </lineage>
</organism>
<evidence type="ECO:0000256" key="2">
    <source>
        <dbReference type="ARBA" id="ARBA00023125"/>
    </source>
</evidence>
<evidence type="ECO:0000256" key="4">
    <source>
        <dbReference type="RuleBase" id="RU004020"/>
    </source>
</evidence>
<dbReference type="GO" id="GO:0003700">
    <property type="term" value="F:DNA-binding transcription factor activity"/>
    <property type="evidence" value="ECO:0007669"/>
    <property type="project" value="InterPro"/>
</dbReference>
<dbReference type="GO" id="GO:0043565">
    <property type="term" value="F:sequence-specific DNA binding"/>
    <property type="evidence" value="ECO:0007669"/>
    <property type="project" value="InterPro"/>
</dbReference>
<keyword evidence="3" id="KW-0539">Nucleus</keyword>
<keyword evidence="7" id="KW-1185">Reference proteome</keyword>
<evidence type="ECO:0000256" key="3">
    <source>
        <dbReference type="ARBA" id="ARBA00023242"/>
    </source>
</evidence>
<dbReference type="SMART" id="SM00415">
    <property type="entry name" value="HSF"/>
    <property type="match status" value="1"/>
</dbReference>
<comment type="similarity">
    <text evidence="4">Belongs to the HSF family.</text>
</comment>
<dbReference type="InterPro" id="IPR036388">
    <property type="entry name" value="WH-like_DNA-bd_sf"/>
</dbReference>
<dbReference type="GO" id="GO:0005634">
    <property type="term" value="C:nucleus"/>
    <property type="evidence" value="ECO:0007669"/>
    <property type="project" value="UniProtKB-SubCell"/>
</dbReference>
<keyword evidence="2" id="KW-0238">DNA-binding</keyword>
<dbReference type="SUPFAM" id="SSF46785">
    <property type="entry name" value="Winged helix' DNA-binding domain"/>
    <property type="match status" value="1"/>
</dbReference>
<evidence type="ECO:0000259" key="5">
    <source>
        <dbReference type="SMART" id="SM00415"/>
    </source>
</evidence>
<dbReference type="InterPro" id="IPR036390">
    <property type="entry name" value="WH_DNA-bd_sf"/>
</dbReference>
<dbReference type="PANTHER" id="PTHR10015">
    <property type="entry name" value="HEAT SHOCK TRANSCRIPTION FACTOR"/>
    <property type="match status" value="1"/>
</dbReference>
<comment type="subcellular location">
    <subcellularLocation>
        <location evidence="1">Nucleus</location>
    </subcellularLocation>
</comment>
<gene>
    <name evidence="6" type="ORF">SteCoe_18581</name>
</gene>
<evidence type="ECO:0000313" key="7">
    <source>
        <dbReference type="Proteomes" id="UP000187209"/>
    </source>
</evidence>
<dbReference type="AlphaFoldDB" id="A0A1R2BW69"/>
<evidence type="ECO:0000313" key="6">
    <source>
        <dbReference type="EMBL" id="OMJ81020.1"/>
    </source>
</evidence>
<name>A0A1R2BW69_9CILI</name>
<protein>
    <recommendedName>
        <fullName evidence="5">HSF-type DNA-binding domain-containing protein</fullName>
    </recommendedName>
</protein>
<dbReference type="PRINTS" id="PR00056">
    <property type="entry name" value="HSFDOMAIN"/>
</dbReference>